<keyword evidence="3" id="KW-1185">Reference proteome</keyword>
<gene>
    <name evidence="2" type="ORF">Anas_04283</name>
</gene>
<name>A0A5N5TLW1_9CRUS</name>
<feature type="transmembrane region" description="Helical" evidence="1">
    <location>
        <begin position="60"/>
        <end position="77"/>
    </location>
</feature>
<sequence>MLTIKVIQRNRIKLDVTLENIQRVTASKSPSKGRHSSIDFGKEHMPRFDNKMKIEDNPEIFFLCLPLSIVLFSALYIKRLDVPANFYLLVAFTIVEAVTVGVFVSLYDVASFIQALILTTIIVDPSAIDAELKFSDSSPEPLHSIFCHIILKWFEYGIQMNVPTIKKHVIVCPTRCALPVFLNELQKWLHYSFSDNTTKFFKKNLDGIYTRIDITKESQLMKSQRNEKSENFDIIVTSRNEKEWRTILFEKDILELNNQVHKGSKNKKFDSHIVTHHSSFEQAGSENGAINSGYVSSPTAPHGPNYSDAIPISQSHPLFKYREVSTSNSIFIHRQLFFLATLRDE</sequence>
<organism evidence="2 3">
    <name type="scientific">Armadillidium nasatum</name>
    <dbReference type="NCBI Taxonomy" id="96803"/>
    <lineage>
        <taxon>Eukaryota</taxon>
        <taxon>Metazoa</taxon>
        <taxon>Ecdysozoa</taxon>
        <taxon>Arthropoda</taxon>
        <taxon>Crustacea</taxon>
        <taxon>Multicrustacea</taxon>
        <taxon>Malacostraca</taxon>
        <taxon>Eumalacostraca</taxon>
        <taxon>Peracarida</taxon>
        <taxon>Isopoda</taxon>
        <taxon>Oniscidea</taxon>
        <taxon>Crinocheta</taxon>
        <taxon>Armadillidiidae</taxon>
        <taxon>Armadillidium</taxon>
    </lineage>
</organism>
<feature type="transmembrane region" description="Helical" evidence="1">
    <location>
        <begin position="84"/>
        <end position="107"/>
    </location>
</feature>
<dbReference type="Proteomes" id="UP000326759">
    <property type="component" value="Unassembled WGS sequence"/>
</dbReference>
<comment type="caution">
    <text evidence="2">The sequence shown here is derived from an EMBL/GenBank/DDBJ whole genome shotgun (WGS) entry which is preliminary data.</text>
</comment>
<evidence type="ECO:0000313" key="3">
    <source>
        <dbReference type="Proteomes" id="UP000326759"/>
    </source>
</evidence>
<evidence type="ECO:0000313" key="2">
    <source>
        <dbReference type="EMBL" id="KAB7507101.1"/>
    </source>
</evidence>
<reference evidence="2 3" key="1">
    <citation type="journal article" date="2019" name="PLoS Biol.">
        <title>Sex chromosomes control vertical transmission of feminizing Wolbachia symbionts in an isopod.</title>
        <authorList>
            <person name="Becking T."/>
            <person name="Chebbi M.A."/>
            <person name="Giraud I."/>
            <person name="Moumen B."/>
            <person name="Laverre T."/>
            <person name="Caubet Y."/>
            <person name="Peccoud J."/>
            <person name="Gilbert C."/>
            <person name="Cordaux R."/>
        </authorList>
    </citation>
    <scope>NUCLEOTIDE SEQUENCE [LARGE SCALE GENOMIC DNA]</scope>
    <source>
        <strain evidence="2">ANa2</strain>
        <tissue evidence="2">Whole body excluding digestive tract and cuticle</tissue>
    </source>
</reference>
<keyword evidence="1" id="KW-0812">Transmembrane</keyword>
<dbReference type="AlphaFoldDB" id="A0A5N5TLW1"/>
<proteinExistence type="predicted"/>
<keyword evidence="1" id="KW-0472">Membrane</keyword>
<keyword evidence="1" id="KW-1133">Transmembrane helix</keyword>
<accession>A0A5N5TLW1</accession>
<dbReference type="EMBL" id="SEYY01000501">
    <property type="protein sequence ID" value="KAB7507101.1"/>
    <property type="molecule type" value="Genomic_DNA"/>
</dbReference>
<dbReference type="OrthoDB" id="6382730at2759"/>
<protein>
    <submittedName>
        <fullName evidence="2">Uncharacterized protein</fullName>
    </submittedName>
</protein>
<evidence type="ECO:0000256" key="1">
    <source>
        <dbReference type="SAM" id="Phobius"/>
    </source>
</evidence>